<name>A0ABR8MTM2_9BACL</name>
<dbReference type="RefSeq" id="WP_191202453.1">
    <property type="nucleotide sequence ID" value="NZ_JACXZA010000001.1"/>
</dbReference>
<feature type="region of interest" description="Disordered" evidence="1">
    <location>
        <begin position="193"/>
        <end position="228"/>
    </location>
</feature>
<evidence type="ECO:0000313" key="3">
    <source>
        <dbReference type="EMBL" id="MBD3918240.1"/>
    </source>
</evidence>
<feature type="domain" description="Flagellar hook-length control protein-like C-terminal" evidence="2">
    <location>
        <begin position="327"/>
        <end position="399"/>
    </location>
</feature>
<feature type="compositionally biased region" description="Polar residues" evidence="1">
    <location>
        <begin position="208"/>
        <end position="228"/>
    </location>
</feature>
<evidence type="ECO:0000256" key="1">
    <source>
        <dbReference type="SAM" id="MobiDB-lite"/>
    </source>
</evidence>
<dbReference type="InterPro" id="IPR021136">
    <property type="entry name" value="Flagellar_hook_control-like_C"/>
</dbReference>
<keyword evidence="3" id="KW-0966">Cell projection</keyword>
<accession>A0ABR8MTM2</accession>
<evidence type="ECO:0000313" key="4">
    <source>
        <dbReference type="Proteomes" id="UP000609346"/>
    </source>
</evidence>
<sequence length="456" mass="48309">MDMAIASTPAVPAAQSKSPANAADSSNTAVTGKGQFRQKLAGSMKDSSGTNTASGKTEAASTATADLTNAAKSEAAVPMTAEQLVAAIGELLQGLQDNADQQQANDTNAQDTLQQMLDQLNAMLTLLGQQPVQPLPQVPGFEVEDLKADVAQALVQLQQTIESGQLGAAKLGNATEWLSSQLQVLQQTMQQVKAPSTEQAAPQEDETVLNTVPQSSSKNEQVTAPAQSQTTVTVKAVSLLDQLNRNTVSPNLLQVVAGQQQMNEQSSDETVSVEETPVAINLSAQAPETAQTLTMTRTVQVTQQVPVQQFAETMANLMVNKFEVKTAVGMSEARLTLTPEHLGQVDVRISMQNGQLTALFLTDSSAAKDMLDNQLAMLRANLQSQGLNVEKLEVSQQSVDSQMAQQQNNGSGKQQSNNGNGTTSANESEESAFEAELTEQSVIRELGYGRGINVRA</sequence>
<dbReference type="InterPro" id="IPR038610">
    <property type="entry name" value="FliK-like_C_sf"/>
</dbReference>
<feature type="compositionally biased region" description="Polar residues" evidence="1">
    <location>
        <begin position="15"/>
        <end position="30"/>
    </location>
</feature>
<feature type="region of interest" description="Disordered" evidence="1">
    <location>
        <begin position="1"/>
        <end position="62"/>
    </location>
</feature>
<evidence type="ECO:0000259" key="2">
    <source>
        <dbReference type="Pfam" id="PF02120"/>
    </source>
</evidence>
<protein>
    <submittedName>
        <fullName evidence="3">Flagellar hook-length control protein FliK</fullName>
    </submittedName>
</protein>
<comment type="caution">
    <text evidence="3">The sequence shown here is derived from an EMBL/GenBank/DDBJ whole genome shotgun (WGS) entry which is preliminary data.</text>
</comment>
<keyword evidence="3" id="KW-0282">Flagellum</keyword>
<gene>
    <name evidence="3" type="ORF">H8B09_05700</name>
</gene>
<dbReference type="InterPro" id="IPR052563">
    <property type="entry name" value="FliK"/>
</dbReference>
<dbReference type="CDD" id="cd17470">
    <property type="entry name" value="T3SS_Flik_C"/>
    <property type="match status" value="1"/>
</dbReference>
<keyword evidence="3" id="KW-0969">Cilium</keyword>
<dbReference type="Proteomes" id="UP000609346">
    <property type="component" value="Unassembled WGS sequence"/>
</dbReference>
<dbReference type="PANTHER" id="PTHR37533:SF2">
    <property type="entry name" value="FLAGELLAR HOOK-LENGTH CONTROL PROTEIN"/>
    <property type="match status" value="1"/>
</dbReference>
<dbReference type="Gene3D" id="3.30.750.140">
    <property type="match status" value="1"/>
</dbReference>
<dbReference type="Pfam" id="PF02120">
    <property type="entry name" value="Flg_hook"/>
    <property type="match status" value="1"/>
</dbReference>
<dbReference type="PANTHER" id="PTHR37533">
    <property type="entry name" value="FLAGELLAR HOOK-LENGTH CONTROL PROTEIN"/>
    <property type="match status" value="1"/>
</dbReference>
<dbReference type="EMBL" id="JACXZA010000001">
    <property type="protein sequence ID" value="MBD3918240.1"/>
    <property type="molecule type" value="Genomic_DNA"/>
</dbReference>
<feature type="compositionally biased region" description="Acidic residues" evidence="1">
    <location>
        <begin position="427"/>
        <end position="437"/>
    </location>
</feature>
<proteinExistence type="predicted"/>
<feature type="compositionally biased region" description="Low complexity" evidence="1">
    <location>
        <begin position="395"/>
        <end position="426"/>
    </location>
</feature>
<organism evidence="3 4">
    <name type="scientific">Paenibacillus terricola</name>
    <dbReference type="NCBI Taxonomy" id="2763503"/>
    <lineage>
        <taxon>Bacteria</taxon>
        <taxon>Bacillati</taxon>
        <taxon>Bacillota</taxon>
        <taxon>Bacilli</taxon>
        <taxon>Bacillales</taxon>
        <taxon>Paenibacillaceae</taxon>
        <taxon>Paenibacillus</taxon>
    </lineage>
</organism>
<keyword evidence="4" id="KW-1185">Reference proteome</keyword>
<feature type="compositionally biased region" description="Polar residues" evidence="1">
    <location>
        <begin position="45"/>
        <end position="62"/>
    </location>
</feature>
<feature type="region of interest" description="Disordered" evidence="1">
    <location>
        <begin position="393"/>
        <end position="437"/>
    </location>
</feature>
<reference evidence="3 4" key="1">
    <citation type="submission" date="2020-09" db="EMBL/GenBank/DDBJ databases">
        <title>Paenibacillus sp. strain PR3 16S rRNA gene Genome sequencing and assembly.</title>
        <authorList>
            <person name="Kim J."/>
        </authorList>
    </citation>
    <scope>NUCLEOTIDE SEQUENCE [LARGE SCALE GENOMIC DNA]</scope>
    <source>
        <strain evidence="3 4">PR3</strain>
    </source>
</reference>